<evidence type="ECO:0000256" key="3">
    <source>
        <dbReference type="ARBA" id="ARBA00022729"/>
    </source>
</evidence>
<dbReference type="Pfam" id="PF00184">
    <property type="entry name" value="Hormone_5"/>
    <property type="match status" value="1"/>
</dbReference>
<sequence>MPAGILSAFLFCLLTFSSACYIQNCPRGGKRSVPDAEIRQCIRCGPGNRGSCFGPNICCGEEMGCYLGTPETVRCPEENFLPSPCEAGGKLCGADGRCAAPGICCNEESCTSDAACGNENGERGRMSPERNLTGLDGSTGDLLLRLMHLANKQQQQGKPQFY</sequence>
<gene>
    <name evidence="8" type="primary">LOC113451550</name>
</gene>
<feature type="disulfide bond" evidence="6">
    <location>
        <begin position="92"/>
        <end position="104"/>
    </location>
</feature>
<evidence type="ECO:0000256" key="2">
    <source>
        <dbReference type="ARBA" id="ARBA00022685"/>
    </source>
</evidence>
<dbReference type="InterPro" id="IPR022423">
    <property type="entry name" value="Neurohypophysial_hormone_CS"/>
</dbReference>
<evidence type="ECO:0000256" key="4">
    <source>
        <dbReference type="ARBA" id="ARBA00022815"/>
    </source>
</evidence>
<comment type="similarity">
    <text evidence="1">Belongs to the vasopressin/oxytocin family.</text>
</comment>
<dbReference type="PROSITE" id="PS00264">
    <property type="entry name" value="NEUROHYPOPHYS_HORM"/>
    <property type="match status" value="1"/>
</dbReference>
<accession>A0A670YVS1</accession>
<dbReference type="PIRSF" id="PIRSF001815">
    <property type="entry name" value="Nonapeptide_hormone_precursor"/>
    <property type="match status" value="1"/>
</dbReference>
<dbReference type="PRINTS" id="PR00831">
    <property type="entry name" value="NEUROPHYSIN"/>
</dbReference>
<dbReference type="GeneTree" id="ENSGT00390000004511"/>
<dbReference type="InterPro" id="IPR036387">
    <property type="entry name" value="Neurhyp_horm_dom_sf"/>
</dbReference>
<proteinExistence type="inferred from homology"/>
<protein>
    <submittedName>
        <fullName evidence="8">Vasotocin-neurophysin VT-like</fullName>
    </submittedName>
</protein>
<feature type="chain" id="PRO_5025549830" evidence="7">
    <location>
        <begin position="20"/>
        <end position="162"/>
    </location>
</feature>
<evidence type="ECO:0000256" key="5">
    <source>
        <dbReference type="ARBA" id="ARBA00023157"/>
    </source>
</evidence>
<dbReference type="FunFam" id="2.60.9.10:FF:000001">
    <property type="entry name" value="oxytocin-neurophysin 1"/>
    <property type="match status" value="1"/>
</dbReference>
<feature type="disulfide bond" evidence="6">
    <location>
        <begin position="44"/>
        <end position="58"/>
    </location>
</feature>
<dbReference type="Gene3D" id="2.60.9.10">
    <property type="entry name" value="Neurohypophysial hormone domain"/>
    <property type="match status" value="1"/>
</dbReference>
<evidence type="ECO:0000256" key="1">
    <source>
        <dbReference type="ARBA" id="ARBA00007369"/>
    </source>
</evidence>
<dbReference type="InterPro" id="IPR000981">
    <property type="entry name" value="Neurhyp_horm"/>
</dbReference>
<evidence type="ECO:0000256" key="7">
    <source>
        <dbReference type="SAM" id="SignalP"/>
    </source>
</evidence>
<keyword evidence="4" id="KW-0027">Amidation</keyword>
<dbReference type="GO" id="GO:0005615">
    <property type="term" value="C:extracellular space"/>
    <property type="evidence" value="ECO:0007669"/>
    <property type="project" value="TreeGrafter"/>
</dbReference>
<evidence type="ECO:0000313" key="8">
    <source>
        <dbReference type="Ensembl" id="ENSPTXP00000015039.1"/>
    </source>
</evidence>
<organism evidence="8 9">
    <name type="scientific">Pseudonaja textilis</name>
    <name type="common">Eastern brown snake</name>
    <dbReference type="NCBI Taxonomy" id="8673"/>
    <lineage>
        <taxon>Eukaryota</taxon>
        <taxon>Metazoa</taxon>
        <taxon>Chordata</taxon>
        <taxon>Craniata</taxon>
        <taxon>Vertebrata</taxon>
        <taxon>Euteleostomi</taxon>
        <taxon>Lepidosauria</taxon>
        <taxon>Squamata</taxon>
        <taxon>Bifurcata</taxon>
        <taxon>Unidentata</taxon>
        <taxon>Episquamata</taxon>
        <taxon>Toxicofera</taxon>
        <taxon>Serpentes</taxon>
        <taxon>Colubroidea</taxon>
        <taxon>Elapidae</taxon>
        <taxon>Hydrophiinae</taxon>
        <taxon>Pseudonaja</taxon>
    </lineage>
</organism>
<dbReference type="AlphaFoldDB" id="A0A670YVS1"/>
<dbReference type="Pfam" id="PF00220">
    <property type="entry name" value="Hormone_4"/>
    <property type="match status" value="1"/>
</dbReference>
<dbReference type="SMART" id="SM00003">
    <property type="entry name" value="NH"/>
    <property type="match status" value="1"/>
</dbReference>
<dbReference type="OrthoDB" id="10056056at2759"/>
<dbReference type="GeneID" id="113451550"/>
<reference evidence="8" key="1">
    <citation type="submission" date="2025-08" db="UniProtKB">
        <authorList>
            <consortium name="Ensembl"/>
        </authorList>
    </citation>
    <scope>IDENTIFICATION</scope>
</reference>
<evidence type="ECO:0000313" key="9">
    <source>
        <dbReference type="Proteomes" id="UP000472273"/>
    </source>
</evidence>
<dbReference type="OMA" id="NDESCVS"/>
<evidence type="ECO:0000256" key="6">
    <source>
        <dbReference type="PIRSR" id="PIRSR001815-50"/>
    </source>
</evidence>
<keyword evidence="3 7" id="KW-0732">Signal</keyword>
<feature type="disulfide bond" evidence="6">
    <location>
        <begin position="41"/>
        <end position="85"/>
    </location>
</feature>
<dbReference type="RefSeq" id="XP_026578711.1">
    <property type="nucleotide sequence ID" value="XM_026722926.1"/>
</dbReference>
<dbReference type="SUPFAM" id="SSF49606">
    <property type="entry name" value="Neurophysin II"/>
    <property type="match status" value="1"/>
</dbReference>
<dbReference type="PANTHER" id="PTHR11681:SF5">
    <property type="entry name" value="ISOTOCIN"/>
    <property type="match status" value="1"/>
</dbReference>
<keyword evidence="9" id="KW-1185">Reference proteome</keyword>
<feature type="disulfide bond" evidence="6">
    <location>
        <begin position="52"/>
        <end position="75"/>
    </location>
</feature>
<name>A0A670YVS1_PSETE</name>
<feature type="disulfide bond" evidence="6">
    <location>
        <begin position="98"/>
        <end position="116"/>
    </location>
</feature>
<dbReference type="GO" id="GO:0030141">
    <property type="term" value="C:secretory granule"/>
    <property type="evidence" value="ECO:0007669"/>
    <property type="project" value="TreeGrafter"/>
</dbReference>
<reference evidence="8" key="2">
    <citation type="submission" date="2025-09" db="UniProtKB">
        <authorList>
            <consortium name="Ensembl"/>
        </authorList>
    </citation>
    <scope>IDENTIFICATION</scope>
</reference>
<feature type="disulfide bond" evidence="6">
    <location>
        <begin position="105"/>
        <end position="110"/>
    </location>
</feature>
<feature type="disulfide bond" evidence="6">
    <location>
        <begin position="59"/>
        <end position="65"/>
    </location>
</feature>
<dbReference type="GO" id="GO:0005185">
    <property type="term" value="F:neurohypophyseal hormone activity"/>
    <property type="evidence" value="ECO:0007669"/>
    <property type="project" value="InterPro"/>
</dbReference>
<feature type="signal peptide" evidence="7">
    <location>
        <begin position="1"/>
        <end position="19"/>
    </location>
</feature>
<keyword evidence="2" id="KW-0165">Cleavage on pair of basic residues</keyword>
<dbReference type="Proteomes" id="UP000472273">
    <property type="component" value="Unplaced"/>
</dbReference>
<dbReference type="PANTHER" id="PTHR11681">
    <property type="entry name" value="NEUROPHYSIN"/>
    <property type="match status" value="1"/>
</dbReference>
<feature type="disulfide bond" evidence="6">
    <location>
        <begin position="20"/>
        <end position="25"/>
    </location>
</feature>
<keyword evidence="5 6" id="KW-1015">Disulfide bond</keyword>
<dbReference type="KEGG" id="ptex:113451550"/>
<dbReference type="Ensembl" id="ENSPTXT00000015507.1">
    <property type="protein sequence ID" value="ENSPTXP00000015039.1"/>
    <property type="gene ID" value="ENSPTXG00000010389.1"/>
</dbReference>